<keyword evidence="1" id="KW-1185">Reference proteome</keyword>
<accession>A0A7E4VRD7</accession>
<dbReference type="AlphaFoldDB" id="A0A7E4VRD7"/>
<sequence>MLARVSQEIDFAEYHLLKLLRQWKTLEPRFASKKTLQLQANSRSILILSLQRLYCGVFAARQKISELQHYWTAFLQMCCPALMFNESFHEIRFRINDFDALVVLSETVKEQIAIMKLEFENVSPVPFAEFPYEFQKRLIFLLPPTDVNTFKIVGKIPLKAVRKHRPNFANSLFVFMNKGLYDSVFKDYKNDFRRLDMFRLNGWQLLQMPSRHFFTHTVYMDLPCDEAIATAIEKVNGDFVVFTLYGDYSWRQAFELINKSSKIKRVKLATAMVVTPGEYSEFFDALMELLKSADIEYFEIFNFFGIPFKTQLKDYLDNVEDHLRYGIHIGEFTVLISREMFTFRHLTDHDLIREQF</sequence>
<dbReference type="Proteomes" id="UP000492821">
    <property type="component" value="Unassembled WGS sequence"/>
</dbReference>
<reference evidence="1" key="1">
    <citation type="journal article" date="2013" name="Genetics">
        <title>The draft genome and transcriptome of Panagrellus redivivus are shaped by the harsh demands of a free-living lifestyle.</title>
        <authorList>
            <person name="Srinivasan J."/>
            <person name="Dillman A.R."/>
            <person name="Macchietto M.G."/>
            <person name="Heikkinen L."/>
            <person name="Lakso M."/>
            <person name="Fracchia K.M."/>
            <person name="Antoshechkin I."/>
            <person name="Mortazavi A."/>
            <person name="Wong G."/>
            <person name="Sternberg P.W."/>
        </authorList>
    </citation>
    <scope>NUCLEOTIDE SEQUENCE [LARGE SCALE GENOMIC DNA]</scope>
    <source>
        <strain evidence="1">MT8872</strain>
    </source>
</reference>
<protein>
    <submittedName>
        <fullName evidence="2">F-box domain-containing protein</fullName>
    </submittedName>
</protein>
<reference evidence="2" key="2">
    <citation type="submission" date="2020-10" db="UniProtKB">
        <authorList>
            <consortium name="WormBaseParasite"/>
        </authorList>
    </citation>
    <scope>IDENTIFICATION</scope>
</reference>
<evidence type="ECO:0000313" key="2">
    <source>
        <dbReference type="WBParaSite" id="Pan_g2490.t1"/>
    </source>
</evidence>
<evidence type="ECO:0000313" key="1">
    <source>
        <dbReference type="Proteomes" id="UP000492821"/>
    </source>
</evidence>
<dbReference type="WBParaSite" id="Pan_g2490.t1">
    <property type="protein sequence ID" value="Pan_g2490.t1"/>
    <property type="gene ID" value="Pan_g2490"/>
</dbReference>
<name>A0A7E4VRD7_PANRE</name>
<proteinExistence type="predicted"/>
<organism evidence="1 2">
    <name type="scientific">Panagrellus redivivus</name>
    <name type="common">Microworm</name>
    <dbReference type="NCBI Taxonomy" id="6233"/>
    <lineage>
        <taxon>Eukaryota</taxon>
        <taxon>Metazoa</taxon>
        <taxon>Ecdysozoa</taxon>
        <taxon>Nematoda</taxon>
        <taxon>Chromadorea</taxon>
        <taxon>Rhabditida</taxon>
        <taxon>Tylenchina</taxon>
        <taxon>Panagrolaimomorpha</taxon>
        <taxon>Panagrolaimoidea</taxon>
        <taxon>Panagrolaimidae</taxon>
        <taxon>Panagrellus</taxon>
    </lineage>
</organism>